<protein>
    <recommendedName>
        <fullName evidence="4">Lipoprotein</fullName>
    </recommendedName>
</protein>
<keyword evidence="3" id="KW-1185">Reference proteome</keyword>
<feature type="chain" id="PRO_5046615554" description="Lipoprotein" evidence="1">
    <location>
        <begin position="25"/>
        <end position="141"/>
    </location>
</feature>
<evidence type="ECO:0000313" key="3">
    <source>
        <dbReference type="Proteomes" id="UP001500187"/>
    </source>
</evidence>
<dbReference type="RefSeq" id="WP_345445166.1">
    <property type="nucleotide sequence ID" value="NZ_BAABKP010000001.1"/>
</dbReference>
<accession>A0ABP9BD96</accession>
<proteinExistence type="predicted"/>
<dbReference type="PROSITE" id="PS51257">
    <property type="entry name" value="PROKAR_LIPOPROTEIN"/>
    <property type="match status" value="1"/>
</dbReference>
<evidence type="ECO:0008006" key="4">
    <source>
        <dbReference type="Google" id="ProtNLM"/>
    </source>
</evidence>
<organism evidence="2 3">
    <name type="scientific">Rothia endophytica</name>
    <dbReference type="NCBI Taxonomy" id="1324766"/>
    <lineage>
        <taxon>Bacteria</taxon>
        <taxon>Bacillati</taxon>
        <taxon>Actinomycetota</taxon>
        <taxon>Actinomycetes</taxon>
        <taxon>Micrococcales</taxon>
        <taxon>Micrococcaceae</taxon>
        <taxon>Rothia</taxon>
    </lineage>
</organism>
<dbReference type="Proteomes" id="UP001500187">
    <property type="component" value="Unassembled WGS sequence"/>
</dbReference>
<comment type="caution">
    <text evidence="2">The sequence shown here is derived from an EMBL/GenBank/DDBJ whole genome shotgun (WGS) entry which is preliminary data.</text>
</comment>
<feature type="signal peptide" evidence="1">
    <location>
        <begin position="1"/>
        <end position="24"/>
    </location>
</feature>
<evidence type="ECO:0000313" key="2">
    <source>
        <dbReference type="EMBL" id="GAA4792938.1"/>
    </source>
</evidence>
<reference evidence="3" key="1">
    <citation type="journal article" date="2019" name="Int. J. Syst. Evol. Microbiol.">
        <title>The Global Catalogue of Microorganisms (GCM) 10K type strain sequencing project: providing services to taxonomists for standard genome sequencing and annotation.</title>
        <authorList>
            <consortium name="The Broad Institute Genomics Platform"/>
            <consortium name="The Broad Institute Genome Sequencing Center for Infectious Disease"/>
            <person name="Wu L."/>
            <person name="Ma J."/>
        </authorList>
    </citation>
    <scope>NUCLEOTIDE SEQUENCE [LARGE SCALE GENOMIC DNA]</scope>
    <source>
        <strain evidence="3">JCM 18541</strain>
    </source>
</reference>
<name>A0ABP9BD96_9MICC</name>
<sequence length="141" mass="14638">MAKKKVTLATALAASALLAGCAQTVVPGIGIEEISDWGGRDDITFEVMASLEGNEAPAKVTVYQDQISFDGNTAEFTGEAFYKLTADDLTDLSDSQIRISVEAEDPNAEVACGLKGTGLTHPLHSTEAEGTGSASCVLNVD</sequence>
<keyword evidence="1" id="KW-0732">Signal</keyword>
<dbReference type="EMBL" id="BAABKP010000001">
    <property type="protein sequence ID" value="GAA4792938.1"/>
    <property type="molecule type" value="Genomic_DNA"/>
</dbReference>
<gene>
    <name evidence="2" type="ORF">GCM10023352_09380</name>
</gene>
<evidence type="ECO:0000256" key="1">
    <source>
        <dbReference type="SAM" id="SignalP"/>
    </source>
</evidence>